<feature type="region of interest" description="Disordered" evidence="1">
    <location>
        <begin position="1"/>
        <end position="81"/>
    </location>
</feature>
<reference evidence="2 3" key="1">
    <citation type="submission" date="2024-03" db="EMBL/GenBank/DDBJ databases">
        <title>Novel Streptomyces species of biotechnological and ecological value are a feature of Machair soil.</title>
        <authorList>
            <person name="Prole J.R."/>
            <person name="Goodfellow M."/>
            <person name="Allenby N."/>
            <person name="Ward A.C."/>
        </authorList>
    </citation>
    <scope>NUCLEOTIDE SEQUENCE [LARGE SCALE GENOMIC DNA]</scope>
    <source>
        <strain evidence="2 3">MS1.HAVA.3</strain>
    </source>
</reference>
<accession>A0ABU8TY57</accession>
<evidence type="ECO:0000313" key="3">
    <source>
        <dbReference type="Proteomes" id="UP001382904"/>
    </source>
</evidence>
<dbReference type="Proteomes" id="UP001382904">
    <property type="component" value="Unassembled WGS sequence"/>
</dbReference>
<evidence type="ECO:0000256" key="1">
    <source>
        <dbReference type="SAM" id="MobiDB-lite"/>
    </source>
</evidence>
<protein>
    <submittedName>
        <fullName evidence="2">Uncharacterized protein</fullName>
    </submittedName>
</protein>
<feature type="compositionally biased region" description="Pro residues" evidence="1">
    <location>
        <begin position="65"/>
        <end position="81"/>
    </location>
</feature>
<evidence type="ECO:0000313" key="2">
    <source>
        <dbReference type="EMBL" id="MEJ8640552.1"/>
    </source>
</evidence>
<gene>
    <name evidence="2" type="ORF">WKI68_02120</name>
</gene>
<proteinExistence type="predicted"/>
<feature type="compositionally biased region" description="Basic and acidic residues" evidence="1">
    <location>
        <begin position="18"/>
        <end position="27"/>
    </location>
</feature>
<sequence>MTDETKPQPTPPALSAEEEAKALRDSYDEGAGPDEDCPLGSLRSPYRSTDRPRPSPASSQTPPSSQAPPSPSAPPTPPPAE</sequence>
<name>A0ABU8TY57_9ACTN</name>
<keyword evidence="3" id="KW-1185">Reference proteome</keyword>
<comment type="caution">
    <text evidence="2">The sequence shown here is derived from an EMBL/GenBank/DDBJ whole genome shotgun (WGS) entry which is preliminary data.</text>
</comment>
<organism evidence="2 3">
    <name type="scientific">Streptomyces caledonius</name>
    <dbReference type="NCBI Taxonomy" id="3134107"/>
    <lineage>
        <taxon>Bacteria</taxon>
        <taxon>Bacillati</taxon>
        <taxon>Actinomycetota</taxon>
        <taxon>Actinomycetes</taxon>
        <taxon>Kitasatosporales</taxon>
        <taxon>Streptomycetaceae</taxon>
        <taxon>Streptomyces</taxon>
    </lineage>
</organism>
<dbReference type="EMBL" id="JBBKAM010000002">
    <property type="protein sequence ID" value="MEJ8640552.1"/>
    <property type="molecule type" value="Genomic_DNA"/>
</dbReference>